<dbReference type="PRINTS" id="PR00337">
    <property type="entry name" value="LEUILEVALBP"/>
</dbReference>
<dbReference type="PANTHER" id="PTHR47235">
    <property type="entry name" value="BLR6548 PROTEIN"/>
    <property type="match status" value="1"/>
</dbReference>
<gene>
    <name evidence="7" type="ORF">NF557_05110</name>
</gene>
<feature type="domain" description="Leucine-binding protein" evidence="6">
    <location>
        <begin position="41"/>
        <end position="392"/>
    </location>
</feature>
<evidence type="ECO:0000256" key="2">
    <source>
        <dbReference type="ARBA" id="ARBA00022448"/>
    </source>
</evidence>
<dbReference type="InterPro" id="IPR028081">
    <property type="entry name" value="Leu-bd"/>
</dbReference>
<dbReference type="PANTHER" id="PTHR47235:SF1">
    <property type="entry name" value="BLR6548 PROTEIN"/>
    <property type="match status" value="1"/>
</dbReference>
<comment type="similarity">
    <text evidence="1">Belongs to the leucine-binding protein family.</text>
</comment>
<keyword evidence="2" id="KW-0813">Transport</keyword>
<reference evidence="7" key="1">
    <citation type="submission" date="2022-06" db="EMBL/GenBank/DDBJ databases">
        <title>Ornithinimicrobium JY.X270.</title>
        <authorList>
            <person name="Huang Y."/>
        </authorList>
    </citation>
    <scope>NUCLEOTIDE SEQUENCE</scope>
    <source>
        <strain evidence="7">JY.X270</strain>
    </source>
</reference>
<evidence type="ECO:0000256" key="3">
    <source>
        <dbReference type="ARBA" id="ARBA00022729"/>
    </source>
</evidence>
<feature type="chain" id="PRO_5047115290" evidence="5">
    <location>
        <begin position="23"/>
        <end position="404"/>
    </location>
</feature>
<dbReference type="Proteomes" id="UP001056535">
    <property type="component" value="Chromosome"/>
</dbReference>
<evidence type="ECO:0000313" key="8">
    <source>
        <dbReference type="Proteomes" id="UP001056535"/>
    </source>
</evidence>
<evidence type="ECO:0000259" key="6">
    <source>
        <dbReference type="Pfam" id="PF13458"/>
    </source>
</evidence>
<evidence type="ECO:0000256" key="5">
    <source>
        <dbReference type="SAM" id="SignalP"/>
    </source>
</evidence>
<dbReference type="Pfam" id="PF13458">
    <property type="entry name" value="Peripla_BP_6"/>
    <property type="match status" value="1"/>
</dbReference>
<name>A0ABY4YLA4_9MICO</name>
<dbReference type="RefSeq" id="WP_252622274.1">
    <property type="nucleotide sequence ID" value="NZ_CP099490.1"/>
</dbReference>
<evidence type="ECO:0000256" key="4">
    <source>
        <dbReference type="ARBA" id="ARBA00022970"/>
    </source>
</evidence>
<feature type="signal peptide" evidence="5">
    <location>
        <begin position="1"/>
        <end position="22"/>
    </location>
</feature>
<keyword evidence="3 5" id="KW-0732">Signal</keyword>
<sequence length="404" mass="41962">MFGKTRAAAVALAAASALVLSACGGDGGDSGDGDAADSDEPIKLGIIADLTGATGDVGTPYNQGMLAYVKWRNAEDGIEGRQIEALSNDYAYEVPQAESLYKQYVNDGVVAVQGWGTGDTEALSGAVGNDELPFMSGSFAEPLTDPEEAPYNFVVAPTYSDQMRIALNWINEDSGGSGEVAVFHHDSPFGEAPVGDGGDWVSEKGYDLGYQAYPMPGGQANYVGLLSQAQSQGAKYIVIQNVASPAALVAKDIAAQGLDMKIICLNWCGNELFIDSAGAEAAEGHILIQPFAPMSAEKEGHDVINDYIEAEGIDPATVGASWVQGWYVMHVMAEGMAATIADGNEMTGPNLREALETMGGVDTGGVVGDGTVEFSADSHRGSTSTGIYQAQDGMMVELEAGATP</sequence>
<dbReference type="PROSITE" id="PS51257">
    <property type="entry name" value="PROKAR_LIPOPROTEIN"/>
    <property type="match status" value="1"/>
</dbReference>
<keyword evidence="4" id="KW-0029">Amino-acid transport</keyword>
<evidence type="ECO:0000313" key="7">
    <source>
        <dbReference type="EMBL" id="USQ77295.1"/>
    </source>
</evidence>
<keyword evidence="8" id="KW-1185">Reference proteome</keyword>
<accession>A0ABY4YLA4</accession>
<dbReference type="InterPro" id="IPR028082">
    <property type="entry name" value="Peripla_BP_I"/>
</dbReference>
<organism evidence="7 8">
    <name type="scientific">Ornithinimicrobium cryptoxanthini</name>
    <dbReference type="NCBI Taxonomy" id="2934161"/>
    <lineage>
        <taxon>Bacteria</taxon>
        <taxon>Bacillati</taxon>
        <taxon>Actinomycetota</taxon>
        <taxon>Actinomycetes</taxon>
        <taxon>Micrococcales</taxon>
        <taxon>Ornithinimicrobiaceae</taxon>
        <taxon>Ornithinimicrobium</taxon>
    </lineage>
</organism>
<dbReference type="InterPro" id="IPR000709">
    <property type="entry name" value="Leu_Ile_Val-bd"/>
</dbReference>
<evidence type="ECO:0000256" key="1">
    <source>
        <dbReference type="ARBA" id="ARBA00010062"/>
    </source>
</evidence>
<proteinExistence type="inferred from homology"/>
<dbReference type="Gene3D" id="3.40.50.2300">
    <property type="match status" value="2"/>
</dbReference>
<dbReference type="SUPFAM" id="SSF53822">
    <property type="entry name" value="Periplasmic binding protein-like I"/>
    <property type="match status" value="1"/>
</dbReference>
<dbReference type="EMBL" id="CP099490">
    <property type="protein sequence ID" value="USQ77295.1"/>
    <property type="molecule type" value="Genomic_DNA"/>
</dbReference>
<protein>
    <submittedName>
        <fullName evidence="7">ABC transporter substrate-binding protein</fullName>
    </submittedName>
</protein>